<keyword evidence="5" id="KW-1185">Reference proteome</keyword>
<evidence type="ECO:0000313" key="5">
    <source>
        <dbReference type="Proteomes" id="UP001221686"/>
    </source>
</evidence>
<dbReference type="Proteomes" id="UP001221686">
    <property type="component" value="Unassembled WGS sequence"/>
</dbReference>
<feature type="chain" id="PRO_5046036387" evidence="3">
    <location>
        <begin position="44"/>
        <end position="414"/>
    </location>
</feature>
<name>A0ABT5EEM7_9BACT</name>
<evidence type="ECO:0000256" key="2">
    <source>
        <dbReference type="SAM" id="Phobius"/>
    </source>
</evidence>
<feature type="region of interest" description="Disordered" evidence="1">
    <location>
        <begin position="232"/>
        <end position="296"/>
    </location>
</feature>
<feature type="compositionally biased region" description="Low complexity" evidence="1">
    <location>
        <begin position="284"/>
        <end position="296"/>
    </location>
</feature>
<feature type="transmembrane region" description="Helical" evidence="2">
    <location>
        <begin position="367"/>
        <end position="389"/>
    </location>
</feature>
<dbReference type="RefSeq" id="WP_272091830.1">
    <property type="nucleotide sequence ID" value="NZ_JAQNDL010000005.1"/>
</dbReference>
<sequence>MSARRSPIGLPAKTCPPAVRRPSAALAAALALHLSFETHLAHAADLSLRTSASTPDLSAAPSPARAADLSLRTSTSTHDLSAAPSPARAADLSFRTSNSTTSLSFATIPAPRHLARATLPAPASSLHLSLETAPPSPRDLAYEQGQAAKEAADDPRAADEFARAYRLTPPGETGPRLMLLRESVDARLRAHERGAPAPEQLCPARALLREHLAGADPLTDERSRLARVEQGLGAVDCDAPDRPVPQDIPTDPPRAPAEGPPPGPVSPAPPDSSSPADAPPSPVPMDMSSRSPASTRGRGLRIAGAAALGLGAAALVPMSVGIALARDATRDGRHYCWGREFACDGGIDPQVDDILKRGYKADTLVKIAAPVAGIALLTGAVLLGVGLAMRARAPVAVAPRLGPGTLGLGLQGRF</sequence>
<feature type="region of interest" description="Disordered" evidence="1">
    <location>
        <begin position="53"/>
        <end position="84"/>
    </location>
</feature>
<keyword evidence="2" id="KW-1133">Transmembrane helix</keyword>
<feature type="compositionally biased region" description="Pro residues" evidence="1">
    <location>
        <begin position="250"/>
        <end position="283"/>
    </location>
</feature>
<accession>A0ABT5EEM7</accession>
<dbReference type="EMBL" id="JAQNDL010000005">
    <property type="protein sequence ID" value="MDC0723286.1"/>
    <property type="molecule type" value="Genomic_DNA"/>
</dbReference>
<organism evidence="4 5">
    <name type="scientific">Nannocystis bainbridge</name>
    <dbReference type="NCBI Taxonomy" id="2995303"/>
    <lineage>
        <taxon>Bacteria</taxon>
        <taxon>Pseudomonadati</taxon>
        <taxon>Myxococcota</taxon>
        <taxon>Polyangia</taxon>
        <taxon>Nannocystales</taxon>
        <taxon>Nannocystaceae</taxon>
        <taxon>Nannocystis</taxon>
    </lineage>
</organism>
<evidence type="ECO:0000256" key="3">
    <source>
        <dbReference type="SAM" id="SignalP"/>
    </source>
</evidence>
<keyword evidence="2" id="KW-0812">Transmembrane</keyword>
<gene>
    <name evidence="4" type="ORF">POL25_40770</name>
</gene>
<reference evidence="4 5" key="1">
    <citation type="submission" date="2022-11" db="EMBL/GenBank/DDBJ databases">
        <title>Minimal conservation of predation-associated metabolite biosynthetic gene clusters underscores biosynthetic potential of Myxococcota including descriptions for ten novel species: Archangium lansinium sp. nov., Myxococcus landrumus sp. nov., Nannocystis bai.</title>
        <authorList>
            <person name="Ahearne A."/>
            <person name="Stevens C."/>
            <person name="Dowd S."/>
        </authorList>
    </citation>
    <scope>NUCLEOTIDE SEQUENCE [LARGE SCALE GENOMIC DNA]</scope>
    <source>
        <strain evidence="4 5">BB15-2</strain>
    </source>
</reference>
<keyword evidence="3" id="KW-0732">Signal</keyword>
<feature type="signal peptide" evidence="3">
    <location>
        <begin position="1"/>
        <end position="43"/>
    </location>
</feature>
<evidence type="ECO:0000256" key="1">
    <source>
        <dbReference type="SAM" id="MobiDB-lite"/>
    </source>
</evidence>
<comment type="caution">
    <text evidence="4">The sequence shown here is derived from an EMBL/GenBank/DDBJ whole genome shotgun (WGS) entry which is preliminary data.</text>
</comment>
<feature type="transmembrane region" description="Helical" evidence="2">
    <location>
        <begin position="302"/>
        <end position="325"/>
    </location>
</feature>
<keyword evidence="2" id="KW-0472">Membrane</keyword>
<evidence type="ECO:0000313" key="4">
    <source>
        <dbReference type="EMBL" id="MDC0723286.1"/>
    </source>
</evidence>
<protein>
    <submittedName>
        <fullName evidence="4">Uncharacterized protein</fullName>
    </submittedName>
</protein>
<proteinExistence type="predicted"/>